<accession>A0A8J6BIF4</accession>
<dbReference type="Proteomes" id="UP000770717">
    <property type="component" value="Unassembled WGS sequence"/>
</dbReference>
<reference evidence="1" key="1">
    <citation type="thesis" date="2020" institute="ProQuest LLC" country="789 East Eisenhower Parkway, Ann Arbor, MI, USA">
        <title>Comparative Genomics and Chromosome Evolution.</title>
        <authorList>
            <person name="Mudd A.B."/>
        </authorList>
    </citation>
    <scope>NUCLEOTIDE SEQUENCE</scope>
    <source>
        <strain evidence="1">HN-11 Male</strain>
        <tissue evidence="1">Kidney and liver</tissue>
    </source>
</reference>
<name>A0A8J6BIF4_ELECQ</name>
<dbReference type="AlphaFoldDB" id="A0A8J6BIF4"/>
<gene>
    <name evidence="1" type="ORF">GDO78_020498</name>
</gene>
<evidence type="ECO:0000313" key="2">
    <source>
        <dbReference type="Proteomes" id="UP000770717"/>
    </source>
</evidence>
<dbReference type="EMBL" id="WNTK01005106">
    <property type="protein sequence ID" value="KAG9464100.1"/>
    <property type="molecule type" value="Genomic_DNA"/>
</dbReference>
<evidence type="ECO:0000313" key="1">
    <source>
        <dbReference type="EMBL" id="KAG9464100.1"/>
    </source>
</evidence>
<comment type="caution">
    <text evidence="1">The sequence shown here is derived from an EMBL/GenBank/DDBJ whole genome shotgun (WGS) entry which is preliminary data.</text>
</comment>
<keyword evidence="2" id="KW-1185">Reference proteome</keyword>
<protein>
    <submittedName>
        <fullName evidence="1">Uncharacterized protein</fullName>
    </submittedName>
</protein>
<sequence>MFKGRRVSGGTAPPRATLSHGLLSSCVVCLHWQNGTGRGKALTHKVCNLHTGPHGSWRCETGDLLFAKLLHFFIF</sequence>
<dbReference type="PROSITE" id="PS51257">
    <property type="entry name" value="PROKAR_LIPOPROTEIN"/>
    <property type="match status" value="1"/>
</dbReference>
<proteinExistence type="predicted"/>
<organism evidence="1 2">
    <name type="scientific">Eleutherodactylus coqui</name>
    <name type="common">Puerto Rican coqui</name>
    <dbReference type="NCBI Taxonomy" id="57060"/>
    <lineage>
        <taxon>Eukaryota</taxon>
        <taxon>Metazoa</taxon>
        <taxon>Chordata</taxon>
        <taxon>Craniata</taxon>
        <taxon>Vertebrata</taxon>
        <taxon>Euteleostomi</taxon>
        <taxon>Amphibia</taxon>
        <taxon>Batrachia</taxon>
        <taxon>Anura</taxon>
        <taxon>Neobatrachia</taxon>
        <taxon>Hyloidea</taxon>
        <taxon>Eleutherodactylidae</taxon>
        <taxon>Eleutherodactylinae</taxon>
        <taxon>Eleutherodactylus</taxon>
        <taxon>Eleutherodactylus</taxon>
    </lineage>
</organism>